<protein>
    <submittedName>
        <fullName evidence="7">Oligosaccharide flippase family protein</fullName>
    </submittedName>
</protein>
<dbReference type="Proteomes" id="UP000618240">
    <property type="component" value="Unassembled WGS sequence"/>
</dbReference>
<feature type="transmembrane region" description="Helical" evidence="6">
    <location>
        <begin position="380"/>
        <end position="397"/>
    </location>
</feature>
<dbReference type="Pfam" id="PF01943">
    <property type="entry name" value="Polysacc_synt"/>
    <property type="match status" value="1"/>
</dbReference>
<sequence>MEQNKKSQKNILKATSIVGGSQLATILIGLIRNKLIAVLLGPTGVGINAILQNTVDLVRQATGFGINFSGVKEIAAASSTEDEIKISRTITILRRWSLYTGILGMFVAIILCLPLSYYAFDNKNYAVSIAIISVTLLTTSVSSGQIALLQGLRKMSIMAKVSVYGAGLSLLFCLPLYWWLGLKGIVPGIVVSGIMSLIVSYTFASKIKVQKPNITFKETVTEGLGMAKLGFLIILTSLMVTATMYAVRSFIAQKMNLDAVGYFVAVWSISNTYVNIILNAMLSDFFPRLSEAETFKDYKKSNSIINEQLELSLIIAGPLFVLLIGAANLIIRILFTSDFLIAVSVLQWQLFAGFFAIISWCLGVMFLSKNKGGYSMLTEGIWSATYYLFIILFWNNLGFLSLGIGYFVAHFIKIIFVYLITTSYWKFFFDTQSLKTISIYSILIITIFINVILIKGIYQYIFSAIISLIAILISYYRISKIIDFKNLLKKKLK</sequence>
<feature type="transmembrane region" description="Helical" evidence="6">
    <location>
        <begin position="437"/>
        <end position="454"/>
    </location>
</feature>
<dbReference type="PANTHER" id="PTHR30250:SF11">
    <property type="entry name" value="O-ANTIGEN TRANSPORTER-RELATED"/>
    <property type="match status" value="1"/>
</dbReference>
<gene>
    <name evidence="7" type="ORF">JI747_018205</name>
</gene>
<evidence type="ECO:0000256" key="5">
    <source>
        <dbReference type="ARBA" id="ARBA00023136"/>
    </source>
</evidence>
<feature type="transmembrane region" description="Helical" evidence="6">
    <location>
        <begin position="125"/>
        <end position="149"/>
    </location>
</feature>
<evidence type="ECO:0000256" key="6">
    <source>
        <dbReference type="SAM" id="Phobius"/>
    </source>
</evidence>
<evidence type="ECO:0000256" key="3">
    <source>
        <dbReference type="ARBA" id="ARBA00022692"/>
    </source>
</evidence>
<feature type="transmembrane region" description="Helical" evidence="6">
    <location>
        <begin position="96"/>
        <end position="119"/>
    </location>
</feature>
<feature type="transmembrane region" description="Helical" evidence="6">
    <location>
        <begin position="347"/>
        <end position="368"/>
    </location>
</feature>
<feature type="transmembrane region" description="Helical" evidence="6">
    <location>
        <begin position="185"/>
        <end position="204"/>
    </location>
</feature>
<feature type="transmembrane region" description="Helical" evidence="6">
    <location>
        <begin position="161"/>
        <end position="179"/>
    </location>
</feature>
<proteinExistence type="predicted"/>
<comment type="subcellular location">
    <subcellularLocation>
        <location evidence="1">Cell membrane</location>
        <topology evidence="1">Multi-pass membrane protein</topology>
    </subcellularLocation>
</comment>
<evidence type="ECO:0000256" key="2">
    <source>
        <dbReference type="ARBA" id="ARBA00022475"/>
    </source>
</evidence>
<name>A0ABS8A559_9FLAO</name>
<evidence type="ECO:0000256" key="4">
    <source>
        <dbReference type="ARBA" id="ARBA00022989"/>
    </source>
</evidence>
<feature type="transmembrane region" description="Helical" evidence="6">
    <location>
        <begin position="309"/>
        <end position="335"/>
    </location>
</feature>
<keyword evidence="8" id="KW-1185">Reference proteome</keyword>
<feature type="transmembrane region" description="Helical" evidence="6">
    <location>
        <begin position="403"/>
        <end position="425"/>
    </location>
</feature>
<feature type="transmembrane region" description="Helical" evidence="6">
    <location>
        <begin position="259"/>
        <end position="278"/>
    </location>
</feature>
<evidence type="ECO:0000313" key="7">
    <source>
        <dbReference type="EMBL" id="MCA6069103.1"/>
    </source>
</evidence>
<dbReference type="InterPro" id="IPR050833">
    <property type="entry name" value="Poly_Biosynth_Transport"/>
</dbReference>
<keyword evidence="4 6" id="KW-1133">Transmembrane helix</keyword>
<dbReference type="InterPro" id="IPR002797">
    <property type="entry name" value="Polysacc_synth"/>
</dbReference>
<reference evidence="7 8" key="1">
    <citation type="submission" date="2021-09" db="EMBL/GenBank/DDBJ databases">
        <title>Genome sequencing and assembly of Chryseobacterium sp. RG1.</title>
        <authorList>
            <person name="Chhetri G."/>
        </authorList>
    </citation>
    <scope>NUCLEOTIDE SEQUENCE [LARGE SCALE GENOMIC DNA]</scope>
    <source>
        <strain evidence="7 8">RG1</strain>
    </source>
</reference>
<accession>A0ABS8A559</accession>
<dbReference type="EMBL" id="JAERSE020000005">
    <property type="protein sequence ID" value="MCA6069103.1"/>
    <property type="molecule type" value="Genomic_DNA"/>
</dbReference>
<evidence type="ECO:0000256" key="1">
    <source>
        <dbReference type="ARBA" id="ARBA00004651"/>
    </source>
</evidence>
<comment type="caution">
    <text evidence="7">The sequence shown here is derived from an EMBL/GenBank/DDBJ whole genome shotgun (WGS) entry which is preliminary data.</text>
</comment>
<feature type="transmembrane region" description="Helical" evidence="6">
    <location>
        <begin position="460"/>
        <end position="478"/>
    </location>
</feature>
<keyword evidence="5 6" id="KW-0472">Membrane</keyword>
<dbReference type="PANTHER" id="PTHR30250">
    <property type="entry name" value="PST FAMILY PREDICTED COLANIC ACID TRANSPORTER"/>
    <property type="match status" value="1"/>
</dbReference>
<organism evidence="7 8">
    <name type="scientific">Chryseobacterium tagetis</name>
    <dbReference type="NCBI Taxonomy" id="2801334"/>
    <lineage>
        <taxon>Bacteria</taxon>
        <taxon>Pseudomonadati</taxon>
        <taxon>Bacteroidota</taxon>
        <taxon>Flavobacteriia</taxon>
        <taxon>Flavobacteriales</taxon>
        <taxon>Weeksellaceae</taxon>
        <taxon>Chryseobacterium group</taxon>
        <taxon>Chryseobacterium</taxon>
    </lineage>
</organism>
<keyword evidence="3 6" id="KW-0812">Transmembrane</keyword>
<feature type="transmembrane region" description="Helical" evidence="6">
    <location>
        <begin position="225"/>
        <end position="247"/>
    </location>
</feature>
<keyword evidence="2" id="KW-1003">Cell membrane</keyword>
<dbReference type="RefSeq" id="WP_225690292.1">
    <property type="nucleotide sequence ID" value="NZ_JAERSE020000005.1"/>
</dbReference>
<evidence type="ECO:0000313" key="8">
    <source>
        <dbReference type="Proteomes" id="UP000618240"/>
    </source>
</evidence>